<dbReference type="EMBL" id="MQWB01000001">
    <property type="protein sequence ID" value="OZC02756.1"/>
    <property type="molecule type" value="Genomic_DNA"/>
</dbReference>
<organism evidence="2 3">
    <name type="scientific">Rubricoccus marinus</name>
    <dbReference type="NCBI Taxonomy" id="716817"/>
    <lineage>
        <taxon>Bacteria</taxon>
        <taxon>Pseudomonadati</taxon>
        <taxon>Rhodothermota</taxon>
        <taxon>Rhodothermia</taxon>
        <taxon>Rhodothermales</taxon>
        <taxon>Rubricoccaceae</taxon>
        <taxon>Rubricoccus</taxon>
    </lineage>
</organism>
<gene>
    <name evidence="2" type="ORF">BSZ36_07080</name>
</gene>
<evidence type="ECO:0008006" key="4">
    <source>
        <dbReference type="Google" id="ProtNLM"/>
    </source>
</evidence>
<keyword evidence="3" id="KW-1185">Reference proteome</keyword>
<sequence>MNGLRSPFLRRLIACLALAGFVLPLAPTASARGAATERLTNALGHREAVEIAMAASQHAANPEQAFLSAYFAATGQDADEVLARLGGEALWLLAEPLSPLAVMVAGGTSSVSPAAGAGSAVLQAPASGDSHAASAAIFDSAPEARTVASPRALQPRGP</sequence>
<protein>
    <recommendedName>
        <fullName evidence="4">DUF2059 domain-containing protein</fullName>
    </recommendedName>
</protein>
<dbReference type="RefSeq" id="WP_245837471.1">
    <property type="nucleotide sequence ID" value="NZ_MQWB01000001.1"/>
</dbReference>
<name>A0A259TYI8_9BACT</name>
<evidence type="ECO:0000256" key="1">
    <source>
        <dbReference type="SAM" id="SignalP"/>
    </source>
</evidence>
<dbReference type="InParanoid" id="A0A259TYI8"/>
<evidence type="ECO:0000313" key="2">
    <source>
        <dbReference type="EMBL" id="OZC02756.1"/>
    </source>
</evidence>
<evidence type="ECO:0000313" key="3">
    <source>
        <dbReference type="Proteomes" id="UP000216446"/>
    </source>
</evidence>
<comment type="caution">
    <text evidence="2">The sequence shown here is derived from an EMBL/GenBank/DDBJ whole genome shotgun (WGS) entry which is preliminary data.</text>
</comment>
<reference evidence="2 3" key="1">
    <citation type="submission" date="2016-11" db="EMBL/GenBank/DDBJ databases">
        <title>Study of marine rhodopsin-containing bacteria.</title>
        <authorList>
            <person name="Yoshizawa S."/>
            <person name="Kumagai Y."/>
            <person name="Kogure K."/>
        </authorList>
    </citation>
    <scope>NUCLEOTIDE SEQUENCE [LARGE SCALE GENOMIC DNA]</scope>
    <source>
        <strain evidence="2 3">SG-29</strain>
    </source>
</reference>
<accession>A0A259TYI8</accession>
<feature type="signal peptide" evidence="1">
    <location>
        <begin position="1"/>
        <end position="31"/>
    </location>
</feature>
<dbReference type="AlphaFoldDB" id="A0A259TYI8"/>
<keyword evidence="1" id="KW-0732">Signal</keyword>
<feature type="chain" id="PRO_5013102263" description="DUF2059 domain-containing protein" evidence="1">
    <location>
        <begin position="32"/>
        <end position="158"/>
    </location>
</feature>
<proteinExistence type="predicted"/>
<dbReference type="Proteomes" id="UP000216446">
    <property type="component" value="Unassembled WGS sequence"/>
</dbReference>